<feature type="signal peptide" evidence="2">
    <location>
        <begin position="1"/>
        <end position="18"/>
    </location>
</feature>
<proteinExistence type="predicted"/>
<dbReference type="Proteomes" id="UP000887577">
    <property type="component" value="Unplaced"/>
</dbReference>
<evidence type="ECO:0000313" key="3">
    <source>
        <dbReference type="Proteomes" id="UP000887577"/>
    </source>
</evidence>
<feature type="chain" id="PRO_5036742396" evidence="2">
    <location>
        <begin position="19"/>
        <end position="102"/>
    </location>
</feature>
<keyword evidence="3" id="KW-1185">Reference proteome</keyword>
<feature type="region of interest" description="Disordered" evidence="1">
    <location>
        <begin position="71"/>
        <end position="102"/>
    </location>
</feature>
<evidence type="ECO:0000256" key="2">
    <source>
        <dbReference type="SAM" id="SignalP"/>
    </source>
</evidence>
<reference evidence="4" key="1">
    <citation type="submission" date="2022-11" db="UniProtKB">
        <authorList>
            <consortium name="WormBaseParasite"/>
        </authorList>
    </citation>
    <scope>IDENTIFICATION</scope>
</reference>
<dbReference type="AlphaFoldDB" id="A0A914YUE5"/>
<sequence>MLLLVAISTLIIACCVSTRRKKEEKHERTRPDAVISKSYRPSGEWIGYGARMDSSIAGGGGGRVRMESRPLRNLSAESDVSRSMVGTQSNSISDDICNSSRS</sequence>
<evidence type="ECO:0000313" key="4">
    <source>
        <dbReference type="WBParaSite" id="PSU_v2.g3287.t1"/>
    </source>
</evidence>
<feature type="compositionally biased region" description="Low complexity" evidence="1">
    <location>
        <begin position="89"/>
        <end position="102"/>
    </location>
</feature>
<accession>A0A914YUE5</accession>
<name>A0A914YUE5_9BILA</name>
<keyword evidence="2" id="KW-0732">Signal</keyword>
<organism evidence="3 4">
    <name type="scientific">Panagrolaimus superbus</name>
    <dbReference type="NCBI Taxonomy" id="310955"/>
    <lineage>
        <taxon>Eukaryota</taxon>
        <taxon>Metazoa</taxon>
        <taxon>Ecdysozoa</taxon>
        <taxon>Nematoda</taxon>
        <taxon>Chromadorea</taxon>
        <taxon>Rhabditida</taxon>
        <taxon>Tylenchina</taxon>
        <taxon>Panagrolaimomorpha</taxon>
        <taxon>Panagrolaimoidea</taxon>
        <taxon>Panagrolaimidae</taxon>
        <taxon>Panagrolaimus</taxon>
    </lineage>
</organism>
<dbReference type="WBParaSite" id="PSU_v2.g3287.t1">
    <property type="protein sequence ID" value="PSU_v2.g3287.t1"/>
    <property type="gene ID" value="PSU_v2.g3287"/>
</dbReference>
<evidence type="ECO:0000256" key="1">
    <source>
        <dbReference type="SAM" id="MobiDB-lite"/>
    </source>
</evidence>
<protein>
    <submittedName>
        <fullName evidence="4">Secreted protein</fullName>
    </submittedName>
</protein>